<dbReference type="SUPFAM" id="SSF51126">
    <property type="entry name" value="Pectin lyase-like"/>
    <property type="match status" value="1"/>
</dbReference>
<feature type="compositionally biased region" description="Gly residues" evidence="1">
    <location>
        <begin position="318"/>
        <end position="329"/>
    </location>
</feature>
<evidence type="ECO:0000313" key="3">
    <source>
        <dbReference type="EMBL" id="WXB05870.1"/>
    </source>
</evidence>
<dbReference type="EMBL" id="CP089983">
    <property type="protein sequence ID" value="WXB05870.1"/>
    <property type="molecule type" value="Genomic_DNA"/>
</dbReference>
<evidence type="ECO:0000256" key="2">
    <source>
        <dbReference type="SAM" id="SignalP"/>
    </source>
</evidence>
<accession>A0ABZ2L522</accession>
<organism evidence="3 4">
    <name type="scientific">Pendulispora rubella</name>
    <dbReference type="NCBI Taxonomy" id="2741070"/>
    <lineage>
        <taxon>Bacteria</taxon>
        <taxon>Pseudomonadati</taxon>
        <taxon>Myxococcota</taxon>
        <taxon>Myxococcia</taxon>
        <taxon>Myxococcales</taxon>
        <taxon>Sorangiineae</taxon>
        <taxon>Pendulisporaceae</taxon>
        <taxon>Pendulispora</taxon>
    </lineage>
</organism>
<evidence type="ECO:0000313" key="4">
    <source>
        <dbReference type="Proteomes" id="UP001374803"/>
    </source>
</evidence>
<feature type="compositionally biased region" description="Low complexity" evidence="1">
    <location>
        <begin position="192"/>
        <end position="204"/>
    </location>
</feature>
<evidence type="ECO:0008006" key="5">
    <source>
        <dbReference type="Google" id="ProtNLM"/>
    </source>
</evidence>
<proteinExistence type="predicted"/>
<keyword evidence="4" id="KW-1185">Reference proteome</keyword>
<dbReference type="Proteomes" id="UP001374803">
    <property type="component" value="Chromosome"/>
</dbReference>
<name>A0ABZ2L522_9BACT</name>
<feature type="region of interest" description="Disordered" evidence="1">
    <location>
        <begin position="25"/>
        <end position="49"/>
    </location>
</feature>
<sequence length="505" mass="47345">MMTKTLLLASSCLLGVLAFSLAQCSSDSDNPSGPPPVPKECEDEPNKKPTCTTDELGVFVSPLGKDDGAGTRTAPVKSLAKALEKSGNKPFIYLCEGNYPEALTIARGMGVYGGLSCDGSWNYTGGATNVVPPSGTALTIANAANPVIVADISFTSVNASTPSGSSIGAWFVQSNAVTLRRVNITAGAGADANAEPPTLAALAPPAAPKGNDADGGGPGPEQRNTCEGLAAPSDQSVGASGGGRNEDGGAGAPVLPPKPEANTGAGGDTHSSCPQGAGVAGAFGAGGEASPEGGPFGFLTATGYVPADGTPGRNGATAQGGGGGAGRGGSTAFGGGGGAGGCGGKGGAGGHAGGSSIALLVFRTPVTLTGSKLHAGKGGLGGPGGGGQMAQQGGAEGKGNSALSGSGCAGAMGGHGGGGAGGNGGAGGSSIDFAYAGTAPTIDGSQIGAADSFANQGWTLSPSVSAGGAAGAPGAKVVAASEAGQAGRAGAAGKIQAVTPLLEGR</sequence>
<reference evidence="3" key="1">
    <citation type="submission" date="2021-12" db="EMBL/GenBank/DDBJ databases">
        <title>Discovery of the Pendulisporaceae a myxobacterial family with distinct sporulation behavior and unique specialized metabolism.</title>
        <authorList>
            <person name="Garcia R."/>
            <person name="Popoff A."/>
            <person name="Bader C.D."/>
            <person name="Loehr J."/>
            <person name="Walesch S."/>
            <person name="Walt C."/>
            <person name="Boldt J."/>
            <person name="Bunk B."/>
            <person name="Haeckl F.J.F.P.J."/>
            <person name="Gunesch A.P."/>
            <person name="Birkelbach J."/>
            <person name="Nuebel U."/>
            <person name="Pietschmann T."/>
            <person name="Bach T."/>
            <person name="Mueller R."/>
        </authorList>
    </citation>
    <scope>NUCLEOTIDE SEQUENCE</scope>
    <source>
        <strain evidence="3">MSr11367</strain>
    </source>
</reference>
<gene>
    <name evidence="3" type="ORF">LVJ94_01155</name>
</gene>
<feature type="compositionally biased region" description="Low complexity" evidence="1">
    <location>
        <begin position="389"/>
        <end position="402"/>
    </location>
</feature>
<evidence type="ECO:0000256" key="1">
    <source>
        <dbReference type="SAM" id="MobiDB-lite"/>
    </source>
</evidence>
<dbReference type="Gene3D" id="2.160.20.10">
    <property type="entry name" value="Single-stranded right-handed beta-helix, Pectin lyase-like"/>
    <property type="match status" value="1"/>
</dbReference>
<feature type="region of interest" description="Disordered" evidence="1">
    <location>
        <begin position="189"/>
        <end position="275"/>
    </location>
</feature>
<feature type="compositionally biased region" description="Gly residues" evidence="1">
    <location>
        <begin position="239"/>
        <end position="251"/>
    </location>
</feature>
<dbReference type="InterPro" id="IPR012334">
    <property type="entry name" value="Pectin_lyas_fold"/>
</dbReference>
<keyword evidence="2" id="KW-0732">Signal</keyword>
<feature type="chain" id="PRO_5046488976" description="PE-PGRS family protein" evidence="2">
    <location>
        <begin position="23"/>
        <end position="505"/>
    </location>
</feature>
<feature type="compositionally biased region" description="Gly residues" evidence="1">
    <location>
        <begin position="376"/>
        <end position="388"/>
    </location>
</feature>
<feature type="region of interest" description="Disordered" evidence="1">
    <location>
        <begin position="373"/>
        <end position="402"/>
    </location>
</feature>
<dbReference type="RefSeq" id="WP_394835519.1">
    <property type="nucleotide sequence ID" value="NZ_CP089929.1"/>
</dbReference>
<feature type="region of interest" description="Disordered" evidence="1">
    <location>
        <begin position="309"/>
        <end position="329"/>
    </location>
</feature>
<dbReference type="InterPro" id="IPR011050">
    <property type="entry name" value="Pectin_lyase_fold/virulence"/>
</dbReference>
<protein>
    <recommendedName>
        <fullName evidence="5">PE-PGRS family protein</fullName>
    </recommendedName>
</protein>
<feature type="signal peptide" evidence="2">
    <location>
        <begin position="1"/>
        <end position="22"/>
    </location>
</feature>